<dbReference type="InterPro" id="IPR023631">
    <property type="entry name" value="Amidase_dom"/>
</dbReference>
<name>A0A1F8GVV3_9BACT</name>
<evidence type="ECO:0000256" key="1">
    <source>
        <dbReference type="ARBA" id="ARBA00022598"/>
    </source>
</evidence>
<gene>
    <name evidence="5" type="primary">gatA</name>
    <name evidence="7" type="ORF">A3A33_03330</name>
</gene>
<evidence type="ECO:0000259" key="6">
    <source>
        <dbReference type="Pfam" id="PF01425"/>
    </source>
</evidence>
<evidence type="ECO:0000256" key="2">
    <source>
        <dbReference type="ARBA" id="ARBA00022741"/>
    </source>
</evidence>
<dbReference type="HAMAP" id="MF_00120">
    <property type="entry name" value="GatA"/>
    <property type="match status" value="1"/>
</dbReference>
<feature type="domain" description="Amidase" evidence="6">
    <location>
        <begin position="25"/>
        <end position="457"/>
    </location>
</feature>
<organism evidence="7 8">
    <name type="scientific">Candidatus Yanofskybacteria bacterium RIFCSPLOWO2_01_FULL_49_25</name>
    <dbReference type="NCBI Taxonomy" id="1802701"/>
    <lineage>
        <taxon>Bacteria</taxon>
        <taxon>Candidatus Yanofskyibacteriota</taxon>
    </lineage>
</organism>
<protein>
    <recommendedName>
        <fullName evidence="5">Glutamyl-tRNA(Gln) amidotransferase subunit A</fullName>
        <shortName evidence="5">Glu-ADT subunit A</shortName>
        <ecNumber evidence="5">6.3.5.7</ecNumber>
    </recommendedName>
</protein>
<reference evidence="7 8" key="1">
    <citation type="journal article" date="2016" name="Nat. Commun.">
        <title>Thousands of microbial genomes shed light on interconnected biogeochemical processes in an aquifer system.</title>
        <authorList>
            <person name="Anantharaman K."/>
            <person name="Brown C.T."/>
            <person name="Hug L.A."/>
            <person name="Sharon I."/>
            <person name="Castelle C.J."/>
            <person name="Probst A.J."/>
            <person name="Thomas B.C."/>
            <person name="Singh A."/>
            <person name="Wilkins M.J."/>
            <person name="Karaoz U."/>
            <person name="Brodie E.L."/>
            <person name="Williams K.H."/>
            <person name="Hubbard S.S."/>
            <person name="Banfield J.F."/>
        </authorList>
    </citation>
    <scope>NUCLEOTIDE SEQUENCE [LARGE SCALE GENOMIC DNA]</scope>
</reference>
<dbReference type="InterPro" id="IPR004412">
    <property type="entry name" value="GatA"/>
</dbReference>
<comment type="similarity">
    <text evidence="5">Belongs to the amidase family. GatA subfamily.</text>
</comment>
<feature type="active site" description="Acyl-ester intermediate" evidence="5">
    <location>
        <position position="168"/>
    </location>
</feature>
<comment type="catalytic activity">
    <reaction evidence="5">
        <text>L-glutamyl-tRNA(Gln) + L-glutamine + ATP + H2O = L-glutaminyl-tRNA(Gln) + L-glutamate + ADP + phosphate + H(+)</text>
        <dbReference type="Rhea" id="RHEA:17521"/>
        <dbReference type="Rhea" id="RHEA-COMP:9681"/>
        <dbReference type="Rhea" id="RHEA-COMP:9684"/>
        <dbReference type="ChEBI" id="CHEBI:15377"/>
        <dbReference type="ChEBI" id="CHEBI:15378"/>
        <dbReference type="ChEBI" id="CHEBI:29985"/>
        <dbReference type="ChEBI" id="CHEBI:30616"/>
        <dbReference type="ChEBI" id="CHEBI:43474"/>
        <dbReference type="ChEBI" id="CHEBI:58359"/>
        <dbReference type="ChEBI" id="CHEBI:78520"/>
        <dbReference type="ChEBI" id="CHEBI:78521"/>
        <dbReference type="ChEBI" id="CHEBI:456216"/>
        <dbReference type="EC" id="6.3.5.7"/>
    </reaction>
</comment>
<dbReference type="InterPro" id="IPR036928">
    <property type="entry name" value="AS_sf"/>
</dbReference>
<sequence>MDLHKLTIKKARQMLDKKEVSPKELYQAHLDRIHERNPKINAYLSVFEDTPSTDILLPTTLNGIPGIIKDNILIEGRRSTGGSKILENYTATYDATAVARLKQQGAVFLGKGNCDEFGMGTTGENSAYGLTLNPHDLTRVAGGSSSGPAAAVTDGMALFGLGTDTGGSCRMPASWCGIVGLKPTYGRVSRHGLMPMAASLNTIGTITKNVEDAAIMLSAIAGHDPMDAATSPLPVPDYTKVLGKSIRGMRVGVPKEFFASGLEEQTATSVKKAITQLESLGANIDEVSLPLTDYAIATYYIIVPSEVSADMARYDGIRYGLSVESKTLLDTYLESRDQGFGAEVKRRIMIGTYALSAGYYDAYYKKAQQVRSLVCRDFATLFAEYDVIVGPTGPQMAPKIGEFDNPLAFYLADVFTVQANLAGLPAISIPCGFGEVDGSKLPIGFQIIGKQFDEEKIFQVAYAYEQSRGSTLT</sequence>
<dbReference type="Gene3D" id="3.90.1300.10">
    <property type="entry name" value="Amidase signature (AS) domain"/>
    <property type="match status" value="1"/>
</dbReference>
<comment type="caution">
    <text evidence="7">The sequence shown here is derived from an EMBL/GenBank/DDBJ whole genome shotgun (WGS) entry which is preliminary data.</text>
</comment>
<accession>A0A1F8GVV3</accession>
<comment type="function">
    <text evidence="5">Allows the formation of correctly charged Gln-tRNA(Gln) through the transamidation of misacylated Glu-tRNA(Gln) in organisms which lack glutaminyl-tRNA synthetase. The reaction takes place in the presence of glutamine and ATP through an activated gamma-phospho-Glu-tRNA(Gln).</text>
</comment>
<dbReference type="Proteomes" id="UP000179047">
    <property type="component" value="Unassembled WGS sequence"/>
</dbReference>
<dbReference type="EC" id="6.3.5.7" evidence="5"/>
<keyword evidence="4 5" id="KW-0648">Protein biosynthesis</keyword>
<dbReference type="EMBL" id="MGKP01000012">
    <property type="protein sequence ID" value="OGN28786.1"/>
    <property type="molecule type" value="Genomic_DNA"/>
</dbReference>
<evidence type="ECO:0000256" key="4">
    <source>
        <dbReference type="ARBA" id="ARBA00022917"/>
    </source>
</evidence>
<dbReference type="GO" id="GO:0030956">
    <property type="term" value="C:glutamyl-tRNA(Gln) amidotransferase complex"/>
    <property type="evidence" value="ECO:0007669"/>
    <property type="project" value="InterPro"/>
</dbReference>
<comment type="subunit">
    <text evidence="5">Heterotrimer of A, B and C subunits.</text>
</comment>
<dbReference type="PANTHER" id="PTHR11895">
    <property type="entry name" value="TRANSAMIDASE"/>
    <property type="match status" value="1"/>
</dbReference>
<dbReference type="AlphaFoldDB" id="A0A1F8GVV3"/>
<dbReference type="SUPFAM" id="SSF75304">
    <property type="entry name" value="Amidase signature (AS) enzymes"/>
    <property type="match status" value="1"/>
</dbReference>
<evidence type="ECO:0000256" key="3">
    <source>
        <dbReference type="ARBA" id="ARBA00022840"/>
    </source>
</evidence>
<dbReference type="NCBIfam" id="TIGR00132">
    <property type="entry name" value="gatA"/>
    <property type="match status" value="1"/>
</dbReference>
<evidence type="ECO:0000313" key="8">
    <source>
        <dbReference type="Proteomes" id="UP000179047"/>
    </source>
</evidence>
<keyword evidence="2 5" id="KW-0547">Nucleotide-binding</keyword>
<dbReference type="GO" id="GO:0006412">
    <property type="term" value="P:translation"/>
    <property type="evidence" value="ECO:0007669"/>
    <property type="project" value="UniProtKB-UniRule"/>
</dbReference>
<proteinExistence type="inferred from homology"/>
<feature type="active site" description="Charge relay system" evidence="5">
    <location>
        <position position="144"/>
    </location>
</feature>
<dbReference type="PANTHER" id="PTHR11895:SF151">
    <property type="entry name" value="GLUTAMYL-TRNA(GLN) AMIDOTRANSFERASE SUBUNIT A"/>
    <property type="match status" value="1"/>
</dbReference>
<keyword evidence="1 5" id="KW-0436">Ligase</keyword>
<evidence type="ECO:0000313" key="7">
    <source>
        <dbReference type="EMBL" id="OGN28786.1"/>
    </source>
</evidence>
<dbReference type="GO" id="GO:0005524">
    <property type="term" value="F:ATP binding"/>
    <property type="evidence" value="ECO:0007669"/>
    <property type="project" value="UniProtKB-KW"/>
</dbReference>
<dbReference type="InterPro" id="IPR000120">
    <property type="entry name" value="Amidase"/>
</dbReference>
<evidence type="ECO:0000256" key="5">
    <source>
        <dbReference type="HAMAP-Rule" id="MF_00120"/>
    </source>
</evidence>
<dbReference type="Pfam" id="PF01425">
    <property type="entry name" value="Amidase"/>
    <property type="match status" value="1"/>
</dbReference>
<feature type="active site" description="Charge relay system" evidence="5">
    <location>
        <position position="69"/>
    </location>
</feature>
<dbReference type="GO" id="GO:0050567">
    <property type="term" value="F:glutaminyl-tRNA synthase (glutamine-hydrolyzing) activity"/>
    <property type="evidence" value="ECO:0007669"/>
    <property type="project" value="UniProtKB-UniRule"/>
</dbReference>
<dbReference type="STRING" id="1802701.A3A33_03330"/>
<keyword evidence="3 5" id="KW-0067">ATP-binding</keyword>